<feature type="disulfide bond" evidence="4">
    <location>
        <begin position="508"/>
        <end position="535"/>
    </location>
</feature>
<dbReference type="PROSITE" id="PS50923">
    <property type="entry name" value="SUSHI"/>
    <property type="match status" value="9"/>
</dbReference>
<dbReference type="SUPFAM" id="SSF57535">
    <property type="entry name" value="Complement control module/SCR domain"/>
    <property type="match status" value="10"/>
</dbReference>
<keyword evidence="4" id="KW-0768">Sushi</keyword>
<organism evidence="7 8">
    <name type="scientific">Limulus polyphemus</name>
    <name type="common">Atlantic horseshoe crab</name>
    <dbReference type="NCBI Taxonomy" id="6850"/>
    <lineage>
        <taxon>Eukaryota</taxon>
        <taxon>Metazoa</taxon>
        <taxon>Ecdysozoa</taxon>
        <taxon>Arthropoda</taxon>
        <taxon>Chelicerata</taxon>
        <taxon>Merostomata</taxon>
        <taxon>Xiphosura</taxon>
        <taxon>Limulidae</taxon>
        <taxon>Limulus</taxon>
    </lineage>
</organism>
<feature type="non-terminal residue" evidence="8">
    <location>
        <position position="1"/>
    </location>
</feature>
<dbReference type="CDD" id="cd00033">
    <property type="entry name" value="CCP"/>
    <property type="match status" value="7"/>
</dbReference>
<feature type="domain" description="Sushi" evidence="6">
    <location>
        <begin position="61"/>
        <end position="124"/>
    </location>
</feature>
<dbReference type="Pfam" id="PF00084">
    <property type="entry name" value="Sushi"/>
    <property type="match status" value="8"/>
</dbReference>
<evidence type="ECO:0000256" key="4">
    <source>
        <dbReference type="PROSITE-ProRule" id="PRU00302"/>
    </source>
</evidence>
<evidence type="ECO:0000313" key="7">
    <source>
        <dbReference type="Proteomes" id="UP000694941"/>
    </source>
</evidence>
<evidence type="ECO:0000313" key="8">
    <source>
        <dbReference type="RefSeq" id="XP_022235268.1"/>
    </source>
</evidence>
<feature type="non-terminal residue" evidence="8">
    <location>
        <position position="673"/>
    </location>
</feature>
<keyword evidence="2" id="KW-0677">Repeat</keyword>
<feature type="disulfide bond" evidence="4">
    <location>
        <begin position="573"/>
        <end position="600"/>
    </location>
</feature>
<dbReference type="Proteomes" id="UP000694941">
    <property type="component" value="Unplaced"/>
</dbReference>
<dbReference type="RefSeq" id="XP_022235268.1">
    <property type="nucleotide sequence ID" value="XM_022379560.1"/>
</dbReference>
<evidence type="ECO:0000256" key="1">
    <source>
        <dbReference type="ARBA" id="ARBA00022729"/>
    </source>
</evidence>
<gene>
    <name evidence="8" type="primary">LOC106475464</name>
</gene>
<feature type="domain" description="Sushi" evidence="6">
    <location>
        <begin position="183"/>
        <end position="240"/>
    </location>
</feature>
<keyword evidence="1" id="KW-0732">Signal</keyword>
<keyword evidence="3 4" id="KW-1015">Disulfide bond</keyword>
<accession>A0ABM1RV63</accession>
<comment type="caution">
    <text evidence="4">Lacks conserved residue(s) required for the propagation of feature annotation.</text>
</comment>
<dbReference type="SMART" id="SM00032">
    <property type="entry name" value="CCP"/>
    <property type="match status" value="10"/>
</dbReference>
<keyword evidence="7" id="KW-1185">Reference proteome</keyword>
<feature type="domain" description="Sushi" evidence="6">
    <location>
        <begin position="473"/>
        <end position="537"/>
    </location>
</feature>
<dbReference type="InterPro" id="IPR000436">
    <property type="entry name" value="Sushi_SCR_CCP_dom"/>
</dbReference>
<feature type="region of interest" description="Disordered" evidence="5">
    <location>
        <begin position="452"/>
        <end position="478"/>
    </location>
</feature>
<feature type="domain" description="Sushi" evidence="6">
    <location>
        <begin position="360"/>
        <end position="431"/>
    </location>
</feature>
<dbReference type="InterPro" id="IPR035976">
    <property type="entry name" value="Sushi/SCR/CCP_sf"/>
</dbReference>
<evidence type="ECO:0000259" key="6">
    <source>
        <dbReference type="PROSITE" id="PS50923"/>
    </source>
</evidence>
<feature type="disulfide bond" evidence="4">
    <location>
        <begin position="63"/>
        <end position="106"/>
    </location>
</feature>
<feature type="disulfide bond" evidence="4">
    <location>
        <begin position="211"/>
        <end position="238"/>
    </location>
</feature>
<dbReference type="PANTHER" id="PTHR45656:SF4">
    <property type="entry name" value="PROTEIN CBR-CLEC-78"/>
    <property type="match status" value="1"/>
</dbReference>
<feature type="domain" description="Sushi" evidence="6">
    <location>
        <begin position="241"/>
        <end position="299"/>
    </location>
</feature>
<sequence>LKCDYLEDIENGLIRRPEIEGFGAKVTYSCNEGFVMSGPRERRCQGDGSWSDKAPACRKKALCGPAPFVRHANHTSKTRVEFDIGFLLKYYCFTGYEAQGFSEAKCMFYNGTAQWFGPDLVCKPRSCGHPGLVEHADLEGDIFTYTRQVTFRCRPGYELFGRANIHCRENGMWSSALPTCRPVICPQPQDPQNGRAHYTAVTFQSVVKFQCRHGYRLDGNETLKCGANRTWEGEIPICKEIDCPRLGVLHNGYLEGSTSTLGSVIYFRCFDGMKFEGGSRSTTCLKTGNWSHPLPKCLGFAARCKHLPEQPKHGMVIAPKTDHNMTALYRCKDGYKLVGPNLTTCNFGKWTSDTPRCEEVYCPFPGYLPNGRVLLVGHMGMYDYRPYVRKVTNNRQIMYECNRGYMLMDGPPGATCVDGKWSPTYLPRCVKGSHPRIRWTRSIRERFLRRVKRRKAGERNRNVGRKKRRRPKDPCTPIPQTPVMEVDILRLGTGNSSMPHGTKLRVRCTKGYGLNLKKNRIRCARGRWKPGEPKCITLPCAIPKTEHGHYHYFQKVVKFGESVDHGEVVRLNCFPGFQLVGVESLRCWYGEWTTGSLPKCVAGPCELPTIPHGYYLSGYRAGLTISHGSSVSYDCKPDYVKADINPTHCKEGRLLPNPPACLTHTLRVKVPTW</sequence>
<evidence type="ECO:0000256" key="3">
    <source>
        <dbReference type="ARBA" id="ARBA00023157"/>
    </source>
</evidence>
<dbReference type="Gene3D" id="2.10.70.10">
    <property type="entry name" value="Complement Module, domain 1"/>
    <property type="match status" value="10"/>
</dbReference>
<feature type="domain" description="Sushi" evidence="6">
    <location>
        <begin position="1"/>
        <end position="59"/>
    </location>
</feature>
<proteinExistence type="predicted"/>
<feature type="domain" description="Sushi" evidence="6">
    <location>
        <begin position="538"/>
        <end position="602"/>
    </location>
</feature>
<feature type="domain" description="Sushi" evidence="6">
    <location>
        <begin position="302"/>
        <end position="359"/>
    </location>
</feature>
<dbReference type="InterPro" id="IPR051277">
    <property type="entry name" value="SEZ6_CSMD_C4BPB_Regulators"/>
</dbReference>
<feature type="disulfide bond" evidence="4">
    <location>
        <begin position="153"/>
        <end position="180"/>
    </location>
</feature>
<dbReference type="GeneID" id="106475464"/>
<protein>
    <submittedName>
        <fullName evidence="8">Protein lev-9-like</fullName>
    </submittedName>
</protein>
<evidence type="ECO:0000256" key="2">
    <source>
        <dbReference type="ARBA" id="ARBA00022737"/>
    </source>
</evidence>
<feature type="disulfide bond" evidence="4">
    <location>
        <begin position="30"/>
        <end position="57"/>
    </location>
</feature>
<evidence type="ECO:0000256" key="5">
    <source>
        <dbReference type="SAM" id="MobiDB-lite"/>
    </source>
</evidence>
<dbReference type="PANTHER" id="PTHR45656">
    <property type="entry name" value="PROTEIN CBR-CLEC-78"/>
    <property type="match status" value="1"/>
</dbReference>
<reference evidence="8" key="1">
    <citation type="submission" date="2025-08" db="UniProtKB">
        <authorList>
            <consortium name="RefSeq"/>
        </authorList>
    </citation>
    <scope>IDENTIFICATION</scope>
    <source>
        <tissue evidence="8">Muscle</tissue>
    </source>
</reference>
<feature type="domain" description="Sushi" evidence="6">
    <location>
        <begin position="125"/>
        <end position="182"/>
    </location>
</feature>
<name>A0ABM1RV63_LIMPO</name>
<feature type="compositionally biased region" description="Basic residues" evidence="5">
    <location>
        <begin position="452"/>
        <end position="471"/>
    </location>
</feature>